<gene>
    <name evidence="1" type="ORF">UFOVP402_22</name>
</gene>
<sequence length="193" mass="21071">MKQVVYIETDDINSVAPDDNFIVKDITNDQKYVFNNGVKQQLRTSANGWTAVTRKTLGLLTSDATVNNDTELTTALAVGSYVVRGRIYLTTANATMGYRFAHNFTGSNSTNYYRCQYTAPGDGWGSLNYTALGANPTTEVTVSGSNSGICYVEFEYILQVTTAGSYQFQWAQNVSDAGALLLGIGSYIEFLPI</sequence>
<dbReference type="EMBL" id="LR796374">
    <property type="protein sequence ID" value="CAB4140332.1"/>
    <property type="molecule type" value="Genomic_DNA"/>
</dbReference>
<accession>A0A6J5M2D8</accession>
<organism evidence="1">
    <name type="scientific">uncultured Caudovirales phage</name>
    <dbReference type="NCBI Taxonomy" id="2100421"/>
    <lineage>
        <taxon>Viruses</taxon>
        <taxon>Duplodnaviria</taxon>
        <taxon>Heunggongvirae</taxon>
        <taxon>Uroviricota</taxon>
        <taxon>Caudoviricetes</taxon>
        <taxon>Peduoviridae</taxon>
        <taxon>Maltschvirus</taxon>
        <taxon>Maltschvirus maltsch</taxon>
    </lineage>
</organism>
<name>A0A6J5M2D8_9CAUD</name>
<proteinExistence type="predicted"/>
<reference evidence="1" key="1">
    <citation type="submission" date="2020-04" db="EMBL/GenBank/DDBJ databases">
        <authorList>
            <person name="Chiriac C."/>
            <person name="Salcher M."/>
            <person name="Ghai R."/>
            <person name="Kavagutti S V."/>
        </authorList>
    </citation>
    <scope>NUCLEOTIDE SEQUENCE</scope>
</reference>
<protein>
    <submittedName>
        <fullName evidence="1">Uncharacterized protein</fullName>
    </submittedName>
</protein>
<evidence type="ECO:0000313" key="1">
    <source>
        <dbReference type="EMBL" id="CAB4140332.1"/>
    </source>
</evidence>